<evidence type="ECO:0000259" key="1">
    <source>
        <dbReference type="Pfam" id="PF16871"/>
    </source>
</evidence>
<dbReference type="Pfam" id="PF16871">
    <property type="entry name" value="DUF5077"/>
    <property type="match status" value="1"/>
</dbReference>
<name>A0AAW0DR98_9AGAR</name>
<protein>
    <recommendedName>
        <fullName evidence="1">DUF5077 domain-containing protein</fullName>
    </recommendedName>
</protein>
<dbReference type="Proteomes" id="UP001383192">
    <property type="component" value="Unassembled WGS sequence"/>
</dbReference>
<proteinExistence type="predicted"/>
<comment type="caution">
    <text evidence="2">The sequence shown here is derived from an EMBL/GenBank/DDBJ whole genome shotgun (WGS) entry which is preliminary data.</text>
</comment>
<keyword evidence="3" id="KW-1185">Reference proteome</keyword>
<accession>A0AAW0DR98</accession>
<dbReference type="AlphaFoldDB" id="A0AAW0DR98"/>
<organism evidence="2 3">
    <name type="scientific">Paramarasmius palmivorus</name>
    <dbReference type="NCBI Taxonomy" id="297713"/>
    <lineage>
        <taxon>Eukaryota</taxon>
        <taxon>Fungi</taxon>
        <taxon>Dikarya</taxon>
        <taxon>Basidiomycota</taxon>
        <taxon>Agaricomycotina</taxon>
        <taxon>Agaricomycetes</taxon>
        <taxon>Agaricomycetidae</taxon>
        <taxon>Agaricales</taxon>
        <taxon>Marasmiineae</taxon>
        <taxon>Marasmiaceae</taxon>
        <taxon>Paramarasmius</taxon>
    </lineage>
</organism>
<feature type="domain" description="DUF5077" evidence="1">
    <location>
        <begin position="6"/>
        <end position="128"/>
    </location>
</feature>
<dbReference type="EMBL" id="JAYKXP010000009">
    <property type="protein sequence ID" value="KAK7054296.1"/>
    <property type="molecule type" value="Genomic_DNA"/>
</dbReference>
<evidence type="ECO:0000313" key="3">
    <source>
        <dbReference type="Proteomes" id="UP001383192"/>
    </source>
</evidence>
<reference evidence="2 3" key="1">
    <citation type="submission" date="2024-01" db="EMBL/GenBank/DDBJ databases">
        <title>A draft genome for a cacao thread blight-causing isolate of Paramarasmius palmivorus.</title>
        <authorList>
            <person name="Baruah I.K."/>
            <person name="Bukari Y."/>
            <person name="Amoako-Attah I."/>
            <person name="Meinhardt L.W."/>
            <person name="Bailey B.A."/>
            <person name="Cohen S.P."/>
        </authorList>
    </citation>
    <scope>NUCLEOTIDE SEQUENCE [LARGE SCALE GENOMIC DNA]</scope>
    <source>
        <strain evidence="2 3">GH-12</strain>
    </source>
</reference>
<gene>
    <name evidence="2" type="ORF">VNI00_003489</name>
</gene>
<sequence length="140" mass="14293">MSAKTVALAGNAFLTTVPAGAVEVINDNGLANWTNPNTICSAYFRMASAGSVTVGLNVYLAGSNNSTVRVTINGTTFTVKLAGTTAKTYPVGTVNVAAPGYVKVNLQGVTKDGGFFGDVLGLSVTTTSALVFANDPANYY</sequence>
<evidence type="ECO:0000313" key="2">
    <source>
        <dbReference type="EMBL" id="KAK7054296.1"/>
    </source>
</evidence>
<dbReference type="InterPro" id="IPR031712">
    <property type="entry name" value="DUF5077"/>
</dbReference>